<dbReference type="EMBL" id="JARQZJ010000046">
    <property type="protein sequence ID" value="KAK9878111.1"/>
    <property type="molecule type" value="Genomic_DNA"/>
</dbReference>
<reference evidence="1 2" key="1">
    <citation type="submission" date="2023-03" db="EMBL/GenBank/DDBJ databases">
        <title>Genome insight into feeding habits of ladybird beetles.</title>
        <authorList>
            <person name="Li H.-S."/>
            <person name="Huang Y.-H."/>
            <person name="Pang H."/>
        </authorList>
    </citation>
    <scope>NUCLEOTIDE SEQUENCE [LARGE SCALE GENOMIC DNA]</scope>
    <source>
        <strain evidence="1">SYSU_2023b</strain>
        <tissue evidence="1">Whole body</tissue>
    </source>
</reference>
<proteinExistence type="predicted"/>
<keyword evidence="2" id="KW-1185">Reference proteome</keyword>
<evidence type="ECO:0000313" key="2">
    <source>
        <dbReference type="Proteomes" id="UP001431783"/>
    </source>
</evidence>
<organism evidence="1 2">
    <name type="scientific">Henosepilachna vigintioctopunctata</name>
    <dbReference type="NCBI Taxonomy" id="420089"/>
    <lineage>
        <taxon>Eukaryota</taxon>
        <taxon>Metazoa</taxon>
        <taxon>Ecdysozoa</taxon>
        <taxon>Arthropoda</taxon>
        <taxon>Hexapoda</taxon>
        <taxon>Insecta</taxon>
        <taxon>Pterygota</taxon>
        <taxon>Neoptera</taxon>
        <taxon>Endopterygota</taxon>
        <taxon>Coleoptera</taxon>
        <taxon>Polyphaga</taxon>
        <taxon>Cucujiformia</taxon>
        <taxon>Coccinelloidea</taxon>
        <taxon>Coccinellidae</taxon>
        <taxon>Epilachninae</taxon>
        <taxon>Epilachnini</taxon>
        <taxon>Henosepilachna</taxon>
    </lineage>
</organism>
<dbReference type="Proteomes" id="UP001431783">
    <property type="component" value="Unassembled WGS sequence"/>
</dbReference>
<protein>
    <submittedName>
        <fullName evidence="1">Uncharacterized protein</fullName>
    </submittedName>
</protein>
<accession>A0AAW1U2T8</accession>
<gene>
    <name evidence="1" type="ORF">WA026_021127</name>
</gene>
<dbReference type="AlphaFoldDB" id="A0AAW1U2T8"/>
<evidence type="ECO:0000313" key="1">
    <source>
        <dbReference type="EMBL" id="KAK9878111.1"/>
    </source>
</evidence>
<sequence length="104" mass="11733">MSVSWGLGRRRLEVTAGHLTNTTLHNDANIIKEDNIRFLTSCRKCVAELPSDVVLISANTPSDSESVAVFLQKLGDFFYYPQATFREIISNNSSRSSNYQYQIN</sequence>
<comment type="caution">
    <text evidence="1">The sequence shown here is derived from an EMBL/GenBank/DDBJ whole genome shotgun (WGS) entry which is preliminary data.</text>
</comment>
<name>A0AAW1U2T8_9CUCU</name>